<gene>
    <name evidence="1" type="ORF">H8S34_10345</name>
</gene>
<sequence length="57" mass="6454">MKNIIDLKRETVNWSGTAGGEESGFLPEKPDWRGALSAKIEGYDPFIKKINISLRLY</sequence>
<keyword evidence="2" id="KW-1185">Reference proteome</keyword>
<reference evidence="1 2" key="1">
    <citation type="submission" date="2020-08" db="EMBL/GenBank/DDBJ databases">
        <title>Genome public.</title>
        <authorList>
            <person name="Liu C."/>
            <person name="Sun Q."/>
        </authorList>
    </citation>
    <scope>NUCLEOTIDE SEQUENCE [LARGE SCALE GENOMIC DNA]</scope>
    <source>
        <strain evidence="1 2">New-38</strain>
    </source>
</reference>
<protein>
    <submittedName>
        <fullName evidence="1">Uncharacterized protein</fullName>
    </submittedName>
</protein>
<dbReference type="RefSeq" id="WP_186963932.1">
    <property type="nucleotide sequence ID" value="NZ_JACOPR010000006.1"/>
</dbReference>
<accession>A0ABR7HUL5</accession>
<proteinExistence type="predicted"/>
<comment type="caution">
    <text evidence="1">The sequence shown here is derived from an EMBL/GenBank/DDBJ whole genome shotgun (WGS) entry which is preliminary data.</text>
</comment>
<name>A0ABR7HUL5_9FIRM</name>
<dbReference type="Proteomes" id="UP000660021">
    <property type="component" value="Unassembled WGS sequence"/>
</dbReference>
<organism evidence="1 2">
    <name type="scientific">Pseudoflavonifractor hominis</name>
    <dbReference type="NCBI Taxonomy" id="2763059"/>
    <lineage>
        <taxon>Bacteria</taxon>
        <taxon>Bacillati</taxon>
        <taxon>Bacillota</taxon>
        <taxon>Clostridia</taxon>
        <taxon>Eubacteriales</taxon>
        <taxon>Oscillospiraceae</taxon>
        <taxon>Pseudoflavonifractor</taxon>
    </lineage>
</organism>
<evidence type="ECO:0000313" key="1">
    <source>
        <dbReference type="EMBL" id="MBC5731227.1"/>
    </source>
</evidence>
<evidence type="ECO:0000313" key="2">
    <source>
        <dbReference type="Proteomes" id="UP000660021"/>
    </source>
</evidence>
<dbReference type="EMBL" id="JACOPR010000006">
    <property type="protein sequence ID" value="MBC5731227.1"/>
    <property type="molecule type" value="Genomic_DNA"/>
</dbReference>